<dbReference type="EMBL" id="GEIB01001837">
    <property type="protein sequence ID" value="JAR86554.1"/>
    <property type="molecule type" value="Transcribed_RNA"/>
</dbReference>
<reference evidence="1" key="1">
    <citation type="submission" date="2016-03" db="EMBL/GenBank/DDBJ databases">
        <title>Gut transcriptome analysis on engorged females of Ornithodoros mimon (Acari: Argasidae) and phylogenetic inferences of soft ticks.</title>
        <authorList>
            <person name="Landulfo G.A."/>
            <person name="Giovanni D."/>
            <person name="Carvalho E."/>
            <person name="Junqueira-de-Azevedo I."/>
            <person name="Patane J."/>
            <person name="Mendoca R."/>
            <person name="Barros-Battesti D."/>
        </authorList>
    </citation>
    <scope>NUCLEOTIDE SEQUENCE</scope>
    <source>
        <strain evidence="1">Females</strain>
        <tissue evidence="1">Gut</tissue>
    </source>
</reference>
<evidence type="ECO:0000313" key="1">
    <source>
        <dbReference type="EMBL" id="JAR86554.1"/>
    </source>
</evidence>
<name>A0A147B722_9ACAR</name>
<sequence>VSHFEFWHGEPLCEYTTCCKSIHLWEMRPSSVHNSRPFLRRLLRPIAPQDFRGVKVAPVAPLPPPLCMGLAVHLRVMLHSNRMILSLYLRYTHCFSVHLNRMVVSARDPKGFVDANPYLFLSTSVVFWLSLANNIQSFGEGNRYYPTRFVSLS</sequence>
<dbReference type="AlphaFoldDB" id="A0A147B722"/>
<organism evidence="1">
    <name type="scientific">Alectorobius mimon</name>
    <dbReference type="NCBI Taxonomy" id="360319"/>
    <lineage>
        <taxon>Eukaryota</taxon>
        <taxon>Metazoa</taxon>
        <taxon>Ecdysozoa</taxon>
        <taxon>Arthropoda</taxon>
        <taxon>Chelicerata</taxon>
        <taxon>Arachnida</taxon>
        <taxon>Acari</taxon>
        <taxon>Parasitiformes</taxon>
        <taxon>Ixodida</taxon>
        <taxon>Ixodoidea</taxon>
        <taxon>Argasidae</taxon>
        <taxon>Ornithodorinae</taxon>
        <taxon>Alectorobius</taxon>
    </lineage>
</organism>
<accession>A0A147B722</accession>
<feature type="non-terminal residue" evidence="1">
    <location>
        <position position="1"/>
    </location>
</feature>
<protein>
    <submittedName>
        <fullName evidence="1">Uncharacterized protein</fullName>
    </submittedName>
</protein>
<proteinExistence type="predicted"/>